<evidence type="ECO:0000259" key="10">
    <source>
        <dbReference type="Pfam" id="PF00275"/>
    </source>
</evidence>
<dbReference type="EMBL" id="APBN01000002">
    <property type="protein sequence ID" value="EMT53578.1"/>
    <property type="molecule type" value="Genomic_DNA"/>
</dbReference>
<dbReference type="PROSITE" id="PS00104">
    <property type="entry name" value="EPSP_SYNTHASE_1"/>
    <property type="match status" value="1"/>
</dbReference>
<evidence type="ECO:0000256" key="9">
    <source>
        <dbReference type="HAMAP-Rule" id="MF_00210"/>
    </source>
</evidence>
<dbReference type="SUPFAM" id="SSF55205">
    <property type="entry name" value="EPT/RTPC-like"/>
    <property type="match status" value="1"/>
</dbReference>
<feature type="binding site" evidence="9">
    <location>
        <position position="344"/>
    </location>
    <ligand>
        <name>phosphoenolpyruvate</name>
        <dbReference type="ChEBI" id="CHEBI:58702"/>
    </ligand>
</feature>
<reference evidence="11 12" key="1">
    <citation type="submission" date="2013-03" db="EMBL/GenBank/DDBJ databases">
        <title>Assembly of a new bacterial strain Brevibacillus borstelensis AK1.</title>
        <authorList>
            <person name="Rajan I."/>
            <person name="PoliReddy D."/>
            <person name="Sugumar T."/>
            <person name="Rathinam K."/>
            <person name="Alqarawi S."/>
            <person name="Khalil A.B."/>
            <person name="Sivakumar N."/>
        </authorList>
    </citation>
    <scope>NUCLEOTIDE SEQUENCE [LARGE SCALE GENOMIC DNA]</scope>
    <source>
        <strain evidence="11 12">AK1</strain>
    </source>
</reference>
<accession>M8DJ30</accession>
<dbReference type="PANTHER" id="PTHR21090">
    <property type="entry name" value="AROM/DEHYDROQUINATE SYNTHASE"/>
    <property type="match status" value="1"/>
</dbReference>
<keyword evidence="4 9" id="KW-0963">Cytoplasm</keyword>
<name>M8DJ30_9BACL</name>
<comment type="function">
    <text evidence="1 9">Catalyzes the transfer of the enolpyruvyl moiety of phosphoenolpyruvate (PEP) to the 5-hydroxyl of shikimate-3-phosphate (S3P) to produce enolpyruvyl shikimate-3-phosphate and inorganic phosphate.</text>
</comment>
<dbReference type="PROSITE" id="PS00885">
    <property type="entry name" value="EPSP_SYNTHASE_2"/>
    <property type="match status" value="1"/>
</dbReference>
<gene>
    <name evidence="9" type="primary">aroA</name>
    <name evidence="11" type="ORF">I532_06180</name>
</gene>
<feature type="binding site" evidence="9">
    <location>
        <position position="386"/>
    </location>
    <ligand>
        <name>phosphoenolpyruvate</name>
        <dbReference type="ChEBI" id="CHEBI:58702"/>
    </ligand>
</feature>
<dbReference type="Pfam" id="PF00275">
    <property type="entry name" value="EPSP_synthase"/>
    <property type="match status" value="1"/>
</dbReference>
<dbReference type="PATRIC" id="fig|1300222.3.peg.1267"/>
<feature type="binding site" evidence="9">
    <location>
        <position position="340"/>
    </location>
    <ligand>
        <name>3-phosphoshikimate</name>
        <dbReference type="ChEBI" id="CHEBI:145989"/>
    </ligand>
</feature>
<dbReference type="PIRSF" id="PIRSF000505">
    <property type="entry name" value="EPSPS"/>
    <property type="match status" value="1"/>
</dbReference>
<dbReference type="InterPro" id="IPR036968">
    <property type="entry name" value="Enolpyruvate_Tfrase_sf"/>
</dbReference>
<evidence type="ECO:0000256" key="6">
    <source>
        <dbReference type="ARBA" id="ARBA00022679"/>
    </source>
</evidence>
<feature type="binding site" evidence="9">
    <location>
        <position position="92"/>
    </location>
    <ligand>
        <name>phosphoenolpyruvate</name>
        <dbReference type="ChEBI" id="CHEBI:58702"/>
    </ligand>
</feature>
<feature type="active site" description="Proton acceptor" evidence="9">
    <location>
        <position position="313"/>
    </location>
</feature>
<proteinExistence type="inferred from homology"/>
<evidence type="ECO:0000256" key="2">
    <source>
        <dbReference type="ARBA" id="ARBA00004811"/>
    </source>
</evidence>
<feature type="binding site" evidence="9">
    <location>
        <position position="313"/>
    </location>
    <ligand>
        <name>3-phosphoshikimate</name>
        <dbReference type="ChEBI" id="CHEBI:145989"/>
    </ligand>
</feature>
<dbReference type="InterPro" id="IPR013792">
    <property type="entry name" value="RNA3'P_cycl/enolpyr_Trfase_a/b"/>
</dbReference>
<comment type="caution">
    <text evidence="9">Lacks conserved residue(s) required for the propagation of feature annotation.</text>
</comment>
<dbReference type="GO" id="GO:0009423">
    <property type="term" value="P:chorismate biosynthetic process"/>
    <property type="evidence" value="ECO:0007669"/>
    <property type="project" value="UniProtKB-UniRule"/>
</dbReference>
<feature type="domain" description="Enolpyruvate transferase" evidence="10">
    <location>
        <begin position="5"/>
        <end position="421"/>
    </location>
</feature>
<dbReference type="AlphaFoldDB" id="M8DJ30"/>
<dbReference type="OrthoDB" id="9809920at2"/>
<feature type="binding site" evidence="9">
    <location>
        <position position="25"/>
    </location>
    <ligand>
        <name>3-phosphoshikimate</name>
        <dbReference type="ChEBI" id="CHEBI:145989"/>
    </ligand>
</feature>
<dbReference type="FunFam" id="3.65.10.10:FF:000005">
    <property type="entry name" value="3-phosphoshikimate 1-carboxyvinyltransferase"/>
    <property type="match status" value="1"/>
</dbReference>
<dbReference type="InterPro" id="IPR006264">
    <property type="entry name" value="EPSP_synthase"/>
</dbReference>
<dbReference type="Gene3D" id="3.65.10.10">
    <property type="entry name" value="Enolpyruvate transferase domain"/>
    <property type="match status" value="2"/>
</dbReference>
<dbReference type="GO" id="GO:0009073">
    <property type="term" value="P:aromatic amino acid family biosynthetic process"/>
    <property type="evidence" value="ECO:0007669"/>
    <property type="project" value="UniProtKB-KW"/>
</dbReference>
<dbReference type="RefSeq" id="WP_003387067.1">
    <property type="nucleotide sequence ID" value="NZ_APBN01000002.1"/>
</dbReference>
<comment type="pathway">
    <text evidence="2 9">Metabolic intermediate biosynthesis; chorismate biosynthesis; chorismate from D-erythrose 4-phosphate and phosphoenolpyruvate: step 6/7.</text>
</comment>
<evidence type="ECO:0000256" key="1">
    <source>
        <dbReference type="ARBA" id="ARBA00002174"/>
    </source>
</evidence>
<dbReference type="NCBIfam" id="TIGR01356">
    <property type="entry name" value="aroA"/>
    <property type="match status" value="1"/>
</dbReference>
<dbReference type="Proteomes" id="UP000012081">
    <property type="component" value="Unassembled WGS sequence"/>
</dbReference>
<feature type="binding site" evidence="9">
    <location>
        <position position="120"/>
    </location>
    <ligand>
        <name>phosphoenolpyruvate</name>
        <dbReference type="ChEBI" id="CHEBI:58702"/>
    </ligand>
</feature>
<feature type="binding site" evidence="9">
    <location>
        <position position="21"/>
    </location>
    <ligand>
        <name>3-phosphoshikimate</name>
        <dbReference type="ChEBI" id="CHEBI:145989"/>
    </ligand>
</feature>
<comment type="subunit">
    <text evidence="9">Monomer.</text>
</comment>
<feature type="binding site" evidence="9">
    <location>
        <position position="167"/>
    </location>
    <ligand>
        <name>3-phosphoshikimate</name>
        <dbReference type="ChEBI" id="CHEBI:145989"/>
    </ligand>
</feature>
<feature type="binding site" evidence="9">
    <location>
        <position position="167"/>
    </location>
    <ligand>
        <name>phosphoenolpyruvate</name>
        <dbReference type="ChEBI" id="CHEBI:58702"/>
    </ligand>
</feature>
<keyword evidence="12" id="KW-1185">Reference proteome</keyword>
<dbReference type="FunFam" id="3.65.10.10:FF:000006">
    <property type="entry name" value="3-phosphoshikimate 1-carboxyvinyltransferase"/>
    <property type="match status" value="1"/>
</dbReference>
<comment type="caution">
    <text evidence="11">The sequence shown here is derived from an EMBL/GenBank/DDBJ whole genome shotgun (WGS) entry which is preliminary data.</text>
</comment>
<evidence type="ECO:0000313" key="11">
    <source>
        <dbReference type="EMBL" id="EMT53578.1"/>
    </source>
</evidence>
<keyword evidence="7 9" id="KW-0057">Aromatic amino acid biosynthesis</keyword>
<dbReference type="STRING" id="1300222.I532_06180"/>
<dbReference type="GO" id="GO:0008652">
    <property type="term" value="P:amino acid biosynthetic process"/>
    <property type="evidence" value="ECO:0007669"/>
    <property type="project" value="UniProtKB-KW"/>
</dbReference>
<evidence type="ECO:0000256" key="8">
    <source>
        <dbReference type="ARBA" id="ARBA00044633"/>
    </source>
</evidence>
<keyword evidence="5 9" id="KW-0028">Amino-acid biosynthesis</keyword>
<dbReference type="GO" id="GO:0005737">
    <property type="term" value="C:cytoplasm"/>
    <property type="evidence" value="ECO:0007669"/>
    <property type="project" value="UniProtKB-SubCell"/>
</dbReference>
<evidence type="ECO:0000256" key="7">
    <source>
        <dbReference type="ARBA" id="ARBA00023141"/>
    </source>
</evidence>
<comment type="similarity">
    <text evidence="3 9">Belongs to the EPSP synthase family.</text>
</comment>
<dbReference type="EC" id="2.5.1.19" evidence="9"/>
<comment type="subcellular location">
    <subcellularLocation>
        <location evidence="9">Cytoplasm</location>
    </subcellularLocation>
</comment>
<evidence type="ECO:0000256" key="3">
    <source>
        <dbReference type="ARBA" id="ARBA00009948"/>
    </source>
</evidence>
<organism evidence="11 12">
    <name type="scientific">Brevibacillus borstelensis AK1</name>
    <dbReference type="NCBI Taxonomy" id="1300222"/>
    <lineage>
        <taxon>Bacteria</taxon>
        <taxon>Bacillati</taxon>
        <taxon>Bacillota</taxon>
        <taxon>Bacilli</taxon>
        <taxon>Bacillales</taxon>
        <taxon>Paenibacillaceae</taxon>
        <taxon>Brevibacillus</taxon>
    </lineage>
</organism>
<dbReference type="GO" id="GO:0003866">
    <property type="term" value="F:3-phosphoshikimate 1-carboxyvinyltransferase activity"/>
    <property type="evidence" value="ECO:0007669"/>
    <property type="project" value="UniProtKB-UniRule"/>
</dbReference>
<evidence type="ECO:0000256" key="4">
    <source>
        <dbReference type="ARBA" id="ARBA00022490"/>
    </source>
</evidence>
<dbReference type="InterPro" id="IPR023193">
    <property type="entry name" value="EPSP_synthase_CS"/>
</dbReference>
<evidence type="ECO:0000256" key="5">
    <source>
        <dbReference type="ARBA" id="ARBA00022605"/>
    </source>
</evidence>
<feature type="binding site" evidence="9">
    <location>
        <position position="165"/>
    </location>
    <ligand>
        <name>3-phosphoshikimate</name>
        <dbReference type="ChEBI" id="CHEBI:145989"/>
    </ligand>
</feature>
<dbReference type="CDD" id="cd01556">
    <property type="entry name" value="EPSP_synthase"/>
    <property type="match status" value="1"/>
</dbReference>
<dbReference type="InterPro" id="IPR001986">
    <property type="entry name" value="Enolpyruvate_Tfrase_dom"/>
</dbReference>
<dbReference type="UniPathway" id="UPA00053">
    <property type="reaction ID" value="UER00089"/>
</dbReference>
<keyword evidence="6 9" id="KW-0808">Transferase</keyword>
<dbReference type="HAMAP" id="MF_00210">
    <property type="entry name" value="EPSP_synth"/>
    <property type="match status" value="1"/>
</dbReference>
<dbReference type="GeneID" id="89500085"/>
<sequence length="426" mass="45440">MLRVQRASQINGTVRVPGDKSISHRAVMFGALAEGTTSIEGFLPGADCLSTISCFRKMGIEIEQDKDRVTVHGQGWYGLQEPSQHLDVGNSGTTIRLMAGILATQPFHSVMEGDESIAKRPMRRVIGPLRQMGAKIDGRKDGEYTPLSIRGGELQGISYQSPVASAQIKSAILLAGMQANGVTSVTEPHLSRDHTERMLQAFGVKLVRDGLTVSIEGGQKLKGRAIQVPGDISSAAYMIAAVMMVPGSSLLIENVGINPSRTGILDVVDRMGGKIERINERVVNEEPVADLLVTYSELQGIEISGDIIPRLIDEIPVIAVMATQAGGRTVIKDAEELKVKETDRIATVVSELSKLGAKIIATEDGMIIEGPTPLKGAVIDSFGDHRIGMAMAIAGLAAEGETLIENDDAILVSFPGFPDVLQSISK</sequence>
<protein>
    <recommendedName>
        <fullName evidence="9">3-phosphoshikimate 1-carboxyvinyltransferase</fullName>
        <ecNumber evidence="9">2.5.1.19</ecNumber>
    </recommendedName>
    <alternativeName>
        <fullName evidence="9">5-enolpyruvylshikimate-3-phosphate synthase</fullName>
        <shortName evidence="9">EPSP synthase</shortName>
        <shortName evidence="9">EPSPS</shortName>
    </alternativeName>
</protein>
<evidence type="ECO:0000313" key="12">
    <source>
        <dbReference type="Proteomes" id="UP000012081"/>
    </source>
</evidence>
<dbReference type="PANTHER" id="PTHR21090:SF5">
    <property type="entry name" value="PENTAFUNCTIONAL AROM POLYPEPTIDE"/>
    <property type="match status" value="1"/>
</dbReference>
<feature type="binding site" evidence="9">
    <location>
        <position position="20"/>
    </location>
    <ligand>
        <name>3-phosphoshikimate</name>
        <dbReference type="ChEBI" id="CHEBI:145989"/>
    </ligand>
</feature>
<comment type="catalytic activity">
    <reaction evidence="8">
        <text>3-phosphoshikimate + phosphoenolpyruvate = 5-O-(1-carboxyvinyl)-3-phosphoshikimate + phosphate</text>
        <dbReference type="Rhea" id="RHEA:21256"/>
        <dbReference type="ChEBI" id="CHEBI:43474"/>
        <dbReference type="ChEBI" id="CHEBI:57701"/>
        <dbReference type="ChEBI" id="CHEBI:58702"/>
        <dbReference type="ChEBI" id="CHEBI:145989"/>
        <dbReference type="EC" id="2.5.1.19"/>
    </reaction>
    <physiologicalReaction direction="left-to-right" evidence="8">
        <dbReference type="Rhea" id="RHEA:21257"/>
    </physiologicalReaction>
</comment>
<feature type="binding site" evidence="9">
    <location>
        <position position="20"/>
    </location>
    <ligand>
        <name>phosphoenolpyruvate</name>
        <dbReference type="ChEBI" id="CHEBI:58702"/>
    </ligand>
</feature>